<dbReference type="Pfam" id="PF01554">
    <property type="entry name" value="MatE"/>
    <property type="match status" value="1"/>
</dbReference>
<dbReference type="GO" id="GO:0042910">
    <property type="term" value="F:xenobiotic transmembrane transporter activity"/>
    <property type="evidence" value="ECO:0007669"/>
    <property type="project" value="InterPro"/>
</dbReference>
<keyword evidence="4 6" id="KW-1133">Transmembrane helix</keyword>
<protein>
    <submittedName>
        <fullName evidence="7">MATE efflux family protein</fullName>
    </submittedName>
</protein>
<organism evidence="7 8">
    <name type="scientific">Gottschalkia acidurici (strain ATCC 7906 / DSM 604 / BCRC 14475 / CIP 104303 / KCTC 5404 / NCIMB 10678 / 9a)</name>
    <name type="common">Clostridium acidurici</name>
    <dbReference type="NCBI Taxonomy" id="1128398"/>
    <lineage>
        <taxon>Bacteria</taxon>
        <taxon>Bacillati</taxon>
        <taxon>Bacillota</taxon>
        <taxon>Tissierellia</taxon>
        <taxon>Tissierellales</taxon>
        <taxon>Gottschalkiaceae</taxon>
        <taxon>Gottschalkia</taxon>
    </lineage>
</organism>
<evidence type="ECO:0000256" key="2">
    <source>
        <dbReference type="ARBA" id="ARBA00022475"/>
    </source>
</evidence>
<evidence type="ECO:0000313" key="8">
    <source>
        <dbReference type="Proteomes" id="UP000006094"/>
    </source>
</evidence>
<dbReference type="EMBL" id="CP003326">
    <property type="protein sequence ID" value="AFS79122.1"/>
    <property type="molecule type" value="Genomic_DNA"/>
</dbReference>
<gene>
    <name evidence="7" type="ordered locus">Curi_c21180</name>
</gene>
<dbReference type="RefSeq" id="WP_014968258.1">
    <property type="nucleotide sequence ID" value="NC_018664.1"/>
</dbReference>
<feature type="transmembrane region" description="Helical" evidence="6">
    <location>
        <begin position="192"/>
        <end position="212"/>
    </location>
</feature>
<evidence type="ECO:0000256" key="3">
    <source>
        <dbReference type="ARBA" id="ARBA00022692"/>
    </source>
</evidence>
<feature type="transmembrane region" description="Helical" evidence="6">
    <location>
        <begin position="166"/>
        <end position="186"/>
    </location>
</feature>
<dbReference type="PANTHER" id="PTHR43823">
    <property type="entry name" value="SPORULATION PROTEIN YKVU"/>
    <property type="match status" value="1"/>
</dbReference>
<dbReference type="HOGENOM" id="CLU_012893_0_2_9"/>
<dbReference type="InterPro" id="IPR051327">
    <property type="entry name" value="MATE_MepA_subfamily"/>
</dbReference>
<feature type="transmembrane region" description="Helical" evidence="6">
    <location>
        <begin position="20"/>
        <end position="41"/>
    </location>
</feature>
<dbReference type="GO" id="GO:0015297">
    <property type="term" value="F:antiporter activity"/>
    <property type="evidence" value="ECO:0007669"/>
    <property type="project" value="InterPro"/>
</dbReference>
<dbReference type="GO" id="GO:0005886">
    <property type="term" value="C:plasma membrane"/>
    <property type="evidence" value="ECO:0007669"/>
    <property type="project" value="UniProtKB-SubCell"/>
</dbReference>
<dbReference type="STRING" id="1128398.Curi_c21180"/>
<dbReference type="Proteomes" id="UP000006094">
    <property type="component" value="Chromosome"/>
</dbReference>
<keyword evidence="3 6" id="KW-0812">Transmembrane</keyword>
<dbReference type="PANTHER" id="PTHR43823:SF3">
    <property type="entry name" value="MULTIDRUG EXPORT PROTEIN MEPA"/>
    <property type="match status" value="1"/>
</dbReference>
<evidence type="ECO:0000256" key="5">
    <source>
        <dbReference type="ARBA" id="ARBA00023136"/>
    </source>
</evidence>
<feature type="transmembrane region" description="Helical" evidence="6">
    <location>
        <begin position="95"/>
        <end position="116"/>
    </location>
</feature>
<dbReference type="InterPro" id="IPR002528">
    <property type="entry name" value="MATE_fam"/>
</dbReference>
<dbReference type="eggNOG" id="COG0534">
    <property type="taxonomic scope" value="Bacteria"/>
</dbReference>
<sequence>MKTNELDLLHDRIPYLFRNFAIPGLLSSLSMCLYGIIDGIILGRYVGSNAMAAVSMASPIFNIISCITILIAIGGNTLVGISLGEKSVKKANHYFNNAVTALFVVSFATWLIIILCPTMLAKSIGANAVLLPLVKSYIQTFGFFVIPIIFNIILGISLQSIGKPQLYMLGNMLTMVINIVLDLLFICIFNWGIWGAALASGISATIVFGIYLSQFIRKTAF</sequence>
<reference evidence="7 8" key="1">
    <citation type="journal article" date="2012" name="PLoS ONE">
        <title>The purine-utilizing bacterium Clostridium acidurici 9a: a genome-guided metabolic reconsideration.</title>
        <authorList>
            <person name="Hartwich K."/>
            <person name="Poehlein A."/>
            <person name="Daniel R."/>
        </authorList>
    </citation>
    <scope>NUCLEOTIDE SEQUENCE [LARGE SCALE GENOMIC DNA]</scope>
    <source>
        <strain evidence="8">ATCC 7906 / DSM 604 / BCRC 14475 / CIP 104303 / KCTC 5404 / NCIMB 10678 / 9a</strain>
    </source>
</reference>
<accession>K0B1X9</accession>
<keyword evidence="2" id="KW-1003">Cell membrane</keyword>
<dbReference type="AlphaFoldDB" id="K0B1X9"/>
<evidence type="ECO:0000313" key="7">
    <source>
        <dbReference type="EMBL" id="AFS79122.1"/>
    </source>
</evidence>
<evidence type="ECO:0000256" key="1">
    <source>
        <dbReference type="ARBA" id="ARBA00004651"/>
    </source>
</evidence>
<dbReference type="KEGG" id="cad:Curi_c21180"/>
<name>K0B1X9_GOTA9</name>
<dbReference type="OrthoDB" id="9811110at2"/>
<dbReference type="PATRIC" id="fig|1128398.3.peg.2185"/>
<keyword evidence="8" id="KW-1185">Reference proteome</keyword>
<evidence type="ECO:0000256" key="4">
    <source>
        <dbReference type="ARBA" id="ARBA00022989"/>
    </source>
</evidence>
<proteinExistence type="predicted"/>
<comment type="subcellular location">
    <subcellularLocation>
        <location evidence="1">Cell membrane</location>
        <topology evidence="1">Multi-pass membrane protein</topology>
    </subcellularLocation>
</comment>
<feature type="transmembrane region" description="Helical" evidence="6">
    <location>
        <begin position="61"/>
        <end position="83"/>
    </location>
</feature>
<feature type="transmembrane region" description="Helical" evidence="6">
    <location>
        <begin position="136"/>
        <end position="154"/>
    </location>
</feature>
<evidence type="ECO:0000256" key="6">
    <source>
        <dbReference type="SAM" id="Phobius"/>
    </source>
</evidence>
<keyword evidence="5 6" id="KW-0472">Membrane</keyword>